<evidence type="ECO:0000313" key="2">
    <source>
        <dbReference type="Proteomes" id="UP001283361"/>
    </source>
</evidence>
<gene>
    <name evidence="1" type="ORF">RRG08_037562</name>
</gene>
<proteinExistence type="predicted"/>
<dbReference type="Proteomes" id="UP001283361">
    <property type="component" value="Unassembled WGS sequence"/>
</dbReference>
<sequence length="94" mass="10147">MTFMLDDGCNHLVLNGTVTIQAPASRSGHQEMSGNVTPGAASGSGLKMIFSLERRKKTKVKERSVTDLQAYFEVTVPVPDQVGPSWSLPGYPSH</sequence>
<evidence type="ECO:0000313" key="1">
    <source>
        <dbReference type="EMBL" id="KAK3734199.1"/>
    </source>
</evidence>
<comment type="caution">
    <text evidence="1">The sequence shown here is derived from an EMBL/GenBank/DDBJ whole genome shotgun (WGS) entry which is preliminary data.</text>
</comment>
<protein>
    <submittedName>
        <fullName evidence="1">Uncharacterized protein</fullName>
    </submittedName>
</protein>
<dbReference type="EMBL" id="JAWDGP010006859">
    <property type="protein sequence ID" value="KAK3734199.1"/>
    <property type="molecule type" value="Genomic_DNA"/>
</dbReference>
<reference evidence="1" key="1">
    <citation type="journal article" date="2023" name="G3 (Bethesda)">
        <title>A reference genome for the long-term kleptoplast-retaining sea slug Elysia crispata morphotype clarki.</title>
        <authorList>
            <person name="Eastman K.E."/>
            <person name="Pendleton A.L."/>
            <person name="Shaikh M.A."/>
            <person name="Suttiyut T."/>
            <person name="Ogas R."/>
            <person name="Tomko P."/>
            <person name="Gavelis G."/>
            <person name="Widhalm J.R."/>
            <person name="Wisecaver J.H."/>
        </authorList>
    </citation>
    <scope>NUCLEOTIDE SEQUENCE</scope>
    <source>
        <strain evidence="1">ECLA1</strain>
    </source>
</reference>
<dbReference type="AlphaFoldDB" id="A0AAE0Y5Y9"/>
<name>A0AAE0Y5Y9_9GAST</name>
<accession>A0AAE0Y5Y9</accession>
<keyword evidence="2" id="KW-1185">Reference proteome</keyword>
<organism evidence="1 2">
    <name type="scientific">Elysia crispata</name>
    <name type="common">lettuce slug</name>
    <dbReference type="NCBI Taxonomy" id="231223"/>
    <lineage>
        <taxon>Eukaryota</taxon>
        <taxon>Metazoa</taxon>
        <taxon>Spiralia</taxon>
        <taxon>Lophotrochozoa</taxon>
        <taxon>Mollusca</taxon>
        <taxon>Gastropoda</taxon>
        <taxon>Heterobranchia</taxon>
        <taxon>Euthyneura</taxon>
        <taxon>Panpulmonata</taxon>
        <taxon>Sacoglossa</taxon>
        <taxon>Placobranchoidea</taxon>
        <taxon>Plakobranchidae</taxon>
        <taxon>Elysia</taxon>
    </lineage>
</organism>